<sequence length="138" mass="15423">MRPATSLRRLRRRAVRRLRRRLGLVRHGGLSAARWADRSLRAVRRELPTDGLRTRVVPPPDLPGTGLEAVEAVLRRRGATCLQRCLVVQAWLLAHGQPREVVVAASVSDGFAAHAWLDGHDEDESATYRELTRVPARG</sequence>
<dbReference type="Proteomes" id="UP000238083">
    <property type="component" value="Unassembled WGS sequence"/>
</dbReference>
<evidence type="ECO:0000313" key="1">
    <source>
        <dbReference type="EMBL" id="PRY12943.1"/>
    </source>
</evidence>
<organism evidence="1 2">
    <name type="scientific">Kineococcus rhizosphaerae</name>
    <dbReference type="NCBI Taxonomy" id="559628"/>
    <lineage>
        <taxon>Bacteria</taxon>
        <taxon>Bacillati</taxon>
        <taxon>Actinomycetota</taxon>
        <taxon>Actinomycetes</taxon>
        <taxon>Kineosporiales</taxon>
        <taxon>Kineosporiaceae</taxon>
        <taxon>Kineococcus</taxon>
    </lineage>
</organism>
<dbReference type="OrthoDB" id="5189944at2"/>
<protein>
    <submittedName>
        <fullName evidence="1">Transglutaminase superfamily protein</fullName>
    </submittedName>
</protein>
<reference evidence="1 2" key="1">
    <citation type="submission" date="2018-03" db="EMBL/GenBank/DDBJ databases">
        <title>Genomic Encyclopedia of Archaeal and Bacterial Type Strains, Phase II (KMG-II): from individual species to whole genera.</title>
        <authorList>
            <person name="Goeker M."/>
        </authorList>
    </citation>
    <scope>NUCLEOTIDE SEQUENCE [LARGE SCALE GENOMIC DNA]</scope>
    <source>
        <strain evidence="1 2">DSM 19711</strain>
    </source>
</reference>
<proteinExistence type="predicted"/>
<dbReference type="RefSeq" id="WP_106212830.1">
    <property type="nucleotide sequence ID" value="NZ_PVZF01000009.1"/>
</dbReference>
<name>A0A2T0R0X6_9ACTN</name>
<gene>
    <name evidence="1" type="ORF">CLV37_109129</name>
</gene>
<accession>A0A2T0R0X6</accession>
<keyword evidence="2" id="KW-1185">Reference proteome</keyword>
<comment type="caution">
    <text evidence="1">The sequence shown here is derived from an EMBL/GenBank/DDBJ whole genome shotgun (WGS) entry which is preliminary data.</text>
</comment>
<evidence type="ECO:0000313" key="2">
    <source>
        <dbReference type="Proteomes" id="UP000238083"/>
    </source>
</evidence>
<dbReference type="EMBL" id="PVZF01000009">
    <property type="protein sequence ID" value="PRY12943.1"/>
    <property type="molecule type" value="Genomic_DNA"/>
</dbReference>
<dbReference type="AlphaFoldDB" id="A0A2T0R0X6"/>